<dbReference type="InterPro" id="IPR023393">
    <property type="entry name" value="START-like_dom_sf"/>
</dbReference>
<dbReference type="AlphaFoldDB" id="A0A1V9ADE0"/>
<dbReference type="Pfam" id="PF10604">
    <property type="entry name" value="Polyketide_cyc2"/>
    <property type="match status" value="1"/>
</dbReference>
<organism evidence="1 2">
    <name type="scientific">Saccharomonospora piscinae</name>
    <dbReference type="NCBI Taxonomy" id="687388"/>
    <lineage>
        <taxon>Bacteria</taxon>
        <taxon>Bacillati</taxon>
        <taxon>Actinomycetota</taxon>
        <taxon>Actinomycetes</taxon>
        <taxon>Pseudonocardiales</taxon>
        <taxon>Pseudonocardiaceae</taxon>
        <taxon>Saccharomonospora</taxon>
    </lineage>
</organism>
<dbReference type="Gene3D" id="3.30.530.20">
    <property type="match status" value="1"/>
</dbReference>
<proteinExistence type="predicted"/>
<name>A0A1V9ADE0_SACPI</name>
<dbReference type="InterPro" id="IPR019587">
    <property type="entry name" value="Polyketide_cyclase/dehydratase"/>
</dbReference>
<dbReference type="SUPFAM" id="SSF55961">
    <property type="entry name" value="Bet v1-like"/>
    <property type="match status" value="1"/>
</dbReference>
<evidence type="ECO:0000313" key="2">
    <source>
        <dbReference type="Proteomes" id="UP000192591"/>
    </source>
</evidence>
<accession>A0A1V9ADE0</accession>
<dbReference type="STRING" id="1962155.B1813_01430"/>
<dbReference type="Proteomes" id="UP000192591">
    <property type="component" value="Unassembled WGS sequence"/>
</dbReference>
<sequence length="157" mass="16801">MIEVSRLMPVRPDRVWAVLSDGWTYAGWVVGNAHVRDVDEGFPAEGTRIHHKAGMWPLLVPDVSVVTAVAAGRMLELTARAWFFGRARVRITLDAGGAHATRVTLAEEAVSGPAAALPDAVQAAYLRPRNAEALARLQDMVVGRTSRERGGPAGTPG</sequence>
<keyword evidence="2" id="KW-1185">Reference proteome</keyword>
<dbReference type="EMBL" id="MWIH01000002">
    <property type="protein sequence ID" value="OQO95142.1"/>
    <property type="molecule type" value="Genomic_DNA"/>
</dbReference>
<reference evidence="1 2" key="1">
    <citation type="submission" date="2017-02" db="EMBL/GenBank/DDBJ databases">
        <title>Draft genome of Saccharomonospora sp. 154.</title>
        <authorList>
            <person name="Alonso-Carmona G.S."/>
            <person name="De La Haba R."/>
            <person name="Vera-Gargallo B."/>
            <person name="Sandoval-Trujillo A.H."/>
            <person name="Ramirez-Duran N."/>
            <person name="Ventosa A."/>
        </authorList>
    </citation>
    <scope>NUCLEOTIDE SEQUENCE [LARGE SCALE GENOMIC DNA]</scope>
    <source>
        <strain evidence="1 2">LRS4.154</strain>
    </source>
</reference>
<dbReference type="CDD" id="cd07812">
    <property type="entry name" value="SRPBCC"/>
    <property type="match status" value="1"/>
</dbReference>
<protein>
    <submittedName>
        <fullName evidence="1">Polyketide cyclase</fullName>
    </submittedName>
</protein>
<evidence type="ECO:0000313" key="1">
    <source>
        <dbReference type="EMBL" id="OQO95142.1"/>
    </source>
</evidence>
<dbReference type="RefSeq" id="WP_081190530.1">
    <property type="nucleotide sequence ID" value="NZ_MWIH01000002.1"/>
</dbReference>
<gene>
    <name evidence="1" type="ORF">B1813_01430</name>
</gene>
<comment type="caution">
    <text evidence="1">The sequence shown here is derived from an EMBL/GenBank/DDBJ whole genome shotgun (WGS) entry which is preliminary data.</text>
</comment>